<gene>
    <name evidence="1" type="ORF">J2S57_001028</name>
</gene>
<comment type="caution">
    <text evidence="1">The sequence shown here is derived from an EMBL/GenBank/DDBJ whole genome shotgun (WGS) entry which is preliminary data.</text>
</comment>
<evidence type="ECO:0008006" key="3">
    <source>
        <dbReference type="Google" id="ProtNLM"/>
    </source>
</evidence>
<organism evidence="1 2">
    <name type="scientific">Kineosporia succinea</name>
    <dbReference type="NCBI Taxonomy" id="84632"/>
    <lineage>
        <taxon>Bacteria</taxon>
        <taxon>Bacillati</taxon>
        <taxon>Actinomycetota</taxon>
        <taxon>Actinomycetes</taxon>
        <taxon>Kineosporiales</taxon>
        <taxon>Kineosporiaceae</taxon>
        <taxon>Kineosporia</taxon>
    </lineage>
</organism>
<reference evidence="1 2" key="1">
    <citation type="submission" date="2023-07" db="EMBL/GenBank/DDBJ databases">
        <title>Sequencing the genomes of 1000 actinobacteria strains.</title>
        <authorList>
            <person name="Klenk H.-P."/>
        </authorList>
    </citation>
    <scope>NUCLEOTIDE SEQUENCE [LARGE SCALE GENOMIC DNA]</scope>
    <source>
        <strain evidence="1 2">DSM 44388</strain>
    </source>
</reference>
<evidence type="ECO:0000313" key="2">
    <source>
        <dbReference type="Proteomes" id="UP001235712"/>
    </source>
</evidence>
<protein>
    <recommendedName>
        <fullName evidence="3">DUF2017 domain-containing protein</fullName>
    </recommendedName>
</protein>
<sequence length="195" mass="21444">MAHRKAPFRSTRAGVQVNLDEQERDILVHLLGQLDELLDDGRPAGEVDPLEALVGMSGSPSAEPPVTPDDPALARLLPDGNRDDPEASSEYRRLTEFGLRARKREGARTAASALNRPEPVLLTGPEALSLLKAFTDVRLVLGERLELKTDEDAEALHQRLWAGEEAESWLAVASIYEVLTAWQEHLVTAVSKQKL</sequence>
<dbReference type="Proteomes" id="UP001235712">
    <property type="component" value="Unassembled WGS sequence"/>
</dbReference>
<dbReference type="InterPro" id="IPR018561">
    <property type="entry name" value="AosR"/>
</dbReference>
<dbReference type="EMBL" id="JAUSQZ010000001">
    <property type="protein sequence ID" value="MDP9825279.1"/>
    <property type="molecule type" value="Genomic_DNA"/>
</dbReference>
<proteinExistence type="predicted"/>
<keyword evidence="2" id="KW-1185">Reference proteome</keyword>
<evidence type="ECO:0000313" key="1">
    <source>
        <dbReference type="EMBL" id="MDP9825279.1"/>
    </source>
</evidence>
<name>A0ABT9NXX4_9ACTN</name>
<dbReference type="Pfam" id="PF09438">
    <property type="entry name" value="DUF2017"/>
    <property type="match status" value="1"/>
</dbReference>
<dbReference type="RefSeq" id="WP_307238903.1">
    <property type="nucleotide sequence ID" value="NZ_JAUSQZ010000001.1"/>
</dbReference>
<accession>A0ABT9NXX4</accession>